<keyword evidence="2" id="KW-0238">DNA-binding</keyword>
<evidence type="ECO:0000256" key="1">
    <source>
        <dbReference type="ARBA" id="ARBA00008857"/>
    </source>
</evidence>
<name>A0A410FUE8_BIPS1</name>
<proteinExistence type="inferred from homology"/>
<evidence type="ECO:0000256" key="2">
    <source>
        <dbReference type="ARBA" id="ARBA00023125"/>
    </source>
</evidence>
<comment type="similarity">
    <text evidence="1">Belongs to the 'phage' integrase family.</text>
</comment>
<sequence length="205" mass="22777">MPLELTQEDFLAPDQVRRLKAHARREADAARRNGHKTAVRDWAILHVALDAGLRVSEITALRIGDLLLEPGHSAIIVRRGKGGKERGVDIGQALRDHLREYIDWKATVGEGVGPDDLLFVSPRGGALTRQAVYLMFKRLARAADLPSRFTIHSCRHTYASMLYRASKFNLRLVQKQLGHASIRTTQVYADVLSADALEAVNGLPQ</sequence>
<dbReference type="GO" id="GO:0015074">
    <property type="term" value="P:DNA integration"/>
    <property type="evidence" value="ECO:0007669"/>
    <property type="project" value="InterPro"/>
</dbReference>
<feature type="domain" description="Tyr recombinase" evidence="4">
    <location>
        <begin position="6"/>
        <end position="202"/>
    </location>
</feature>
<evidence type="ECO:0000313" key="5">
    <source>
        <dbReference type="EMBL" id="QAA76653.1"/>
    </source>
</evidence>
<evidence type="ECO:0000313" key="6">
    <source>
        <dbReference type="Proteomes" id="UP000287233"/>
    </source>
</evidence>
<dbReference type="InterPro" id="IPR050090">
    <property type="entry name" value="Tyrosine_recombinase_XerCD"/>
</dbReference>
<dbReference type="AlphaFoldDB" id="A0A410FUE8"/>
<dbReference type="GO" id="GO:0006310">
    <property type="term" value="P:DNA recombination"/>
    <property type="evidence" value="ECO:0007669"/>
    <property type="project" value="UniProtKB-KW"/>
</dbReference>
<dbReference type="InterPro" id="IPR002104">
    <property type="entry name" value="Integrase_catalytic"/>
</dbReference>
<organism evidence="5 6">
    <name type="scientific">Bipolaricaulis sibiricus</name>
    <dbReference type="NCBI Taxonomy" id="2501609"/>
    <lineage>
        <taxon>Bacteria</taxon>
        <taxon>Candidatus Bipolaricaulota</taxon>
        <taxon>Candidatus Bipolaricaulia</taxon>
        <taxon>Candidatus Bipolaricaulales</taxon>
        <taxon>Candidatus Bipolaricaulaceae</taxon>
        <taxon>Candidatus Bipolaricaulis</taxon>
    </lineage>
</organism>
<dbReference type="KEGG" id="bih:BIP78_0887"/>
<dbReference type="PANTHER" id="PTHR30349:SF41">
    <property type="entry name" value="INTEGRASE_RECOMBINASE PROTEIN MJ0367-RELATED"/>
    <property type="match status" value="1"/>
</dbReference>
<protein>
    <recommendedName>
        <fullName evidence="4">Tyr recombinase domain-containing protein</fullName>
    </recommendedName>
</protein>
<dbReference type="GO" id="GO:0003677">
    <property type="term" value="F:DNA binding"/>
    <property type="evidence" value="ECO:0007669"/>
    <property type="project" value="UniProtKB-KW"/>
</dbReference>
<dbReference type="InterPro" id="IPR011010">
    <property type="entry name" value="DNA_brk_join_enz"/>
</dbReference>
<gene>
    <name evidence="5" type="ORF">BIP78_0887</name>
</gene>
<evidence type="ECO:0000256" key="3">
    <source>
        <dbReference type="ARBA" id="ARBA00023172"/>
    </source>
</evidence>
<dbReference type="InterPro" id="IPR013762">
    <property type="entry name" value="Integrase-like_cat_sf"/>
</dbReference>
<dbReference type="SUPFAM" id="SSF56349">
    <property type="entry name" value="DNA breaking-rejoining enzymes"/>
    <property type="match status" value="1"/>
</dbReference>
<dbReference type="PROSITE" id="PS51898">
    <property type="entry name" value="TYR_RECOMBINASE"/>
    <property type="match status" value="1"/>
</dbReference>
<keyword evidence="3" id="KW-0233">DNA recombination</keyword>
<accession>A0A410FUE8</accession>
<dbReference type="PANTHER" id="PTHR30349">
    <property type="entry name" value="PHAGE INTEGRASE-RELATED"/>
    <property type="match status" value="1"/>
</dbReference>
<dbReference type="EMBL" id="CP034928">
    <property type="protein sequence ID" value="QAA76653.1"/>
    <property type="molecule type" value="Genomic_DNA"/>
</dbReference>
<dbReference type="Proteomes" id="UP000287233">
    <property type="component" value="Chromosome"/>
</dbReference>
<dbReference type="Gene3D" id="1.10.443.10">
    <property type="entry name" value="Intergrase catalytic core"/>
    <property type="match status" value="1"/>
</dbReference>
<reference evidence="6" key="1">
    <citation type="submission" date="2018-12" db="EMBL/GenBank/DDBJ databases">
        <title>Complete genome sequence of an uncultured bacterium of the candidate phylum Bipolaricaulota.</title>
        <authorList>
            <person name="Kadnikov V.V."/>
            <person name="Mardanov A.V."/>
            <person name="Beletsky A.V."/>
            <person name="Frank Y.A."/>
            <person name="Karnachuk O.V."/>
            <person name="Ravin N.V."/>
        </authorList>
    </citation>
    <scope>NUCLEOTIDE SEQUENCE [LARGE SCALE GENOMIC DNA]</scope>
</reference>
<dbReference type="Pfam" id="PF00589">
    <property type="entry name" value="Phage_integrase"/>
    <property type="match status" value="1"/>
</dbReference>
<evidence type="ECO:0000259" key="4">
    <source>
        <dbReference type="PROSITE" id="PS51898"/>
    </source>
</evidence>